<dbReference type="InterPro" id="IPR036188">
    <property type="entry name" value="FAD/NAD-bd_sf"/>
</dbReference>
<organism evidence="3 4">
    <name type="scientific">Siminovitchia terrae</name>
    <name type="common">Bacillus terrae</name>
    <dbReference type="NCBI Taxonomy" id="1914933"/>
    <lineage>
        <taxon>Bacteria</taxon>
        <taxon>Bacillati</taxon>
        <taxon>Bacillota</taxon>
        <taxon>Bacilli</taxon>
        <taxon>Bacillales</taxon>
        <taxon>Bacillaceae</taxon>
        <taxon>Siminovitchia</taxon>
    </lineage>
</organism>
<dbReference type="InterPro" id="IPR006076">
    <property type="entry name" value="FAD-dep_OxRdtase"/>
</dbReference>
<evidence type="ECO:0000256" key="1">
    <source>
        <dbReference type="ARBA" id="ARBA00023002"/>
    </source>
</evidence>
<comment type="caution">
    <text evidence="3">The sequence shown here is derived from an EMBL/GenBank/DDBJ whole genome shotgun (WGS) entry which is preliminary data.</text>
</comment>
<evidence type="ECO:0000259" key="2">
    <source>
        <dbReference type="Pfam" id="PF01266"/>
    </source>
</evidence>
<dbReference type="PANTHER" id="PTHR13847:SF287">
    <property type="entry name" value="FAD-DEPENDENT OXIDOREDUCTASE DOMAIN-CONTAINING PROTEIN 1"/>
    <property type="match status" value="1"/>
</dbReference>
<dbReference type="OrthoDB" id="9794226at2"/>
<feature type="domain" description="FAD dependent oxidoreductase" evidence="2">
    <location>
        <begin position="5"/>
        <end position="356"/>
    </location>
</feature>
<dbReference type="Pfam" id="PF01266">
    <property type="entry name" value="DAO"/>
    <property type="match status" value="1"/>
</dbReference>
<keyword evidence="1" id="KW-0560">Oxidoreductase</keyword>
<accession>A0A429X7I6</accession>
<dbReference type="RefSeq" id="WP_120116679.1">
    <property type="nucleotide sequence ID" value="NZ_QYTW02000011.1"/>
</dbReference>
<name>A0A429X7I6_SIMTE</name>
<evidence type="ECO:0000313" key="4">
    <source>
        <dbReference type="Proteomes" id="UP000287296"/>
    </source>
</evidence>
<dbReference type="PANTHER" id="PTHR13847">
    <property type="entry name" value="SARCOSINE DEHYDROGENASE-RELATED"/>
    <property type="match status" value="1"/>
</dbReference>
<dbReference type="GO" id="GO:0016491">
    <property type="term" value="F:oxidoreductase activity"/>
    <property type="evidence" value="ECO:0007669"/>
    <property type="project" value="UniProtKB-KW"/>
</dbReference>
<evidence type="ECO:0000313" key="3">
    <source>
        <dbReference type="EMBL" id="RST59396.1"/>
    </source>
</evidence>
<proteinExistence type="predicted"/>
<protein>
    <submittedName>
        <fullName evidence="3">FAD-binding oxidoreductase</fullName>
    </submittedName>
</protein>
<dbReference type="Gene3D" id="3.30.9.10">
    <property type="entry name" value="D-Amino Acid Oxidase, subunit A, domain 2"/>
    <property type="match status" value="1"/>
</dbReference>
<dbReference type="SUPFAM" id="SSF51905">
    <property type="entry name" value="FAD/NAD(P)-binding domain"/>
    <property type="match status" value="1"/>
</dbReference>
<dbReference type="AlphaFoldDB" id="A0A429X7I6"/>
<dbReference type="GO" id="GO:0005737">
    <property type="term" value="C:cytoplasm"/>
    <property type="evidence" value="ECO:0007669"/>
    <property type="project" value="TreeGrafter"/>
</dbReference>
<reference evidence="3 4" key="1">
    <citation type="submission" date="2018-12" db="EMBL/GenBank/DDBJ databases">
        <authorList>
            <person name="Sun L."/>
            <person name="Chen Z."/>
        </authorList>
    </citation>
    <scope>NUCLEOTIDE SEQUENCE [LARGE SCALE GENOMIC DNA]</scope>
    <source>
        <strain evidence="3 4">LMG 29736</strain>
    </source>
</reference>
<dbReference type="EMBL" id="QYTW02000011">
    <property type="protein sequence ID" value="RST59396.1"/>
    <property type="molecule type" value="Genomic_DNA"/>
</dbReference>
<sequence length="387" mass="43856">MNKYDVIIAGGGIMASSLAYNLRKDGFTGSIAVFEKDQMYEFSSTPRSEGGIRLSFTTEINIQMSRYSLDFYKNFAKEMEVNGETPQIDFKQNGYLYLGTSETMQRLIEEANFQNQCGANMEVLSVEEIHHIVPELNTEDLAGATFDTDAGYMDPYTILQFYAKKARSMEVDYIYQPVQSLLAENRRVTGVRLESGEEYHAPIVVNACGAWSGALSETIEVNIPVKPFRYQIFCLDLTKKFSKSLPLVFDPTGFYFREEGEKVITGMPHKDPYSFEFSSNKSTFEEEVWPIFYERSQLFEQLKVERSWAGLYDFNTVDQNAIIGGHPEMNGYYVITGFSGHGFQQAPAAGKGLSELIRLGKYETMDLSSLSVERFANNQLILETAIH</sequence>
<gene>
    <name evidence="3" type="ORF">D5F11_012435</name>
</gene>
<dbReference type="GO" id="GO:0032981">
    <property type="term" value="P:mitochondrial respiratory chain complex I assembly"/>
    <property type="evidence" value="ECO:0007669"/>
    <property type="project" value="TreeGrafter"/>
</dbReference>
<dbReference type="Gene3D" id="3.50.50.60">
    <property type="entry name" value="FAD/NAD(P)-binding domain"/>
    <property type="match status" value="1"/>
</dbReference>
<dbReference type="Proteomes" id="UP000287296">
    <property type="component" value="Unassembled WGS sequence"/>
</dbReference>